<feature type="transmembrane region" description="Helical" evidence="1">
    <location>
        <begin position="85"/>
        <end position="106"/>
    </location>
</feature>
<evidence type="ECO:0000313" key="3">
    <source>
        <dbReference type="Proteomes" id="UP001566331"/>
    </source>
</evidence>
<proteinExistence type="predicted"/>
<feature type="transmembrane region" description="Helical" evidence="1">
    <location>
        <begin position="135"/>
        <end position="156"/>
    </location>
</feature>
<reference evidence="2 3" key="1">
    <citation type="submission" date="2024-07" db="EMBL/GenBank/DDBJ databases">
        <title>Luteimonas salilacus sp. nov., isolated from the shore soil of Salt Lake in Tibet of China.</title>
        <authorList>
            <person name="Zhang X."/>
            <person name="Li A."/>
        </authorList>
    </citation>
    <scope>NUCLEOTIDE SEQUENCE [LARGE SCALE GENOMIC DNA]</scope>
    <source>
        <strain evidence="2 3">B3-2-R+30</strain>
    </source>
</reference>
<dbReference type="Pfam" id="PF08592">
    <property type="entry name" value="Anthrone_oxy"/>
    <property type="match status" value="1"/>
</dbReference>
<dbReference type="RefSeq" id="WP_370563458.1">
    <property type="nucleotide sequence ID" value="NZ_JBFWIB010000004.1"/>
</dbReference>
<evidence type="ECO:0000256" key="1">
    <source>
        <dbReference type="SAM" id="Phobius"/>
    </source>
</evidence>
<dbReference type="InterPro" id="IPR013901">
    <property type="entry name" value="Anthrone_oxy"/>
</dbReference>
<sequence length="157" mass="16873">MQRLDIILLWFSAIGCGLLAGLYFAFSAFIMTAFGRIDRAHGIAAMNSINSTIVRSLFMPLFLGTTLSCAALAILAMFRWGEPGAAITLAGGLIYVVGMFGCTMVFNVPLNNELARAGAADAGAVWARYLKRWTFWNHVRTLASTAAMALFVAALAI</sequence>
<gene>
    <name evidence="2" type="ORF">AB6713_17015</name>
</gene>
<keyword evidence="3" id="KW-1185">Reference proteome</keyword>
<keyword evidence="1" id="KW-0472">Membrane</keyword>
<name>A0ABV4HY63_9GAMM</name>
<dbReference type="Proteomes" id="UP001566331">
    <property type="component" value="Unassembled WGS sequence"/>
</dbReference>
<organism evidence="2 3">
    <name type="scientific">Luteimonas salinilitoris</name>
    <dbReference type="NCBI Taxonomy" id="3237697"/>
    <lineage>
        <taxon>Bacteria</taxon>
        <taxon>Pseudomonadati</taxon>
        <taxon>Pseudomonadota</taxon>
        <taxon>Gammaproteobacteria</taxon>
        <taxon>Lysobacterales</taxon>
        <taxon>Lysobacteraceae</taxon>
        <taxon>Luteimonas</taxon>
    </lineage>
</organism>
<evidence type="ECO:0000313" key="2">
    <source>
        <dbReference type="EMBL" id="MEZ0476300.1"/>
    </source>
</evidence>
<accession>A0ABV4HY63</accession>
<feature type="transmembrane region" description="Helical" evidence="1">
    <location>
        <begin position="7"/>
        <end position="37"/>
    </location>
</feature>
<keyword evidence="1" id="KW-0812">Transmembrane</keyword>
<keyword evidence="1" id="KW-1133">Transmembrane helix</keyword>
<dbReference type="EMBL" id="JBFWIC010000031">
    <property type="protein sequence ID" value="MEZ0476300.1"/>
    <property type="molecule type" value="Genomic_DNA"/>
</dbReference>
<feature type="transmembrane region" description="Helical" evidence="1">
    <location>
        <begin position="57"/>
        <end position="78"/>
    </location>
</feature>
<protein>
    <submittedName>
        <fullName evidence="2">DUF1772 domain-containing protein</fullName>
    </submittedName>
</protein>
<dbReference type="PROSITE" id="PS51257">
    <property type="entry name" value="PROKAR_LIPOPROTEIN"/>
    <property type="match status" value="1"/>
</dbReference>
<comment type="caution">
    <text evidence="2">The sequence shown here is derived from an EMBL/GenBank/DDBJ whole genome shotgun (WGS) entry which is preliminary data.</text>
</comment>